<sequence>MHDARMEKAKEQRQGPVETTQQSTPPVPCFLHCSSVPGAWPGIRRYFTLFQGGQQGGAPWGSLHGPDTLPESPRRQSEAQSGGFLTVRELPAYQAGRWASLVLEEKKKSNSNRHTTPTCIDSLTRALLSSPHSVSARGGATKVYRLQILGIAWKGFHVAAFGRCPTSQTSSIRRRRRRRHHRR</sequence>
<name>A0A8H3WS62_9PEZI</name>
<evidence type="ECO:0000313" key="2">
    <source>
        <dbReference type="EMBL" id="KAF0331077.1"/>
    </source>
</evidence>
<reference evidence="2 3" key="1">
    <citation type="submission" date="2019-12" db="EMBL/GenBank/DDBJ databases">
        <title>A genome sequence resource for the geographically widespread anthracnose pathogen Colletotrichum asianum.</title>
        <authorList>
            <person name="Meng Y."/>
        </authorList>
    </citation>
    <scope>NUCLEOTIDE SEQUENCE [LARGE SCALE GENOMIC DNA]</scope>
    <source>
        <strain evidence="2 3">ICMP 18580</strain>
    </source>
</reference>
<accession>A0A8H3WS62</accession>
<feature type="region of interest" description="Disordered" evidence="1">
    <location>
        <begin position="1"/>
        <end position="27"/>
    </location>
</feature>
<proteinExistence type="predicted"/>
<protein>
    <submittedName>
        <fullName evidence="2">Uncharacterized protein</fullName>
    </submittedName>
</protein>
<evidence type="ECO:0000256" key="1">
    <source>
        <dbReference type="SAM" id="MobiDB-lite"/>
    </source>
</evidence>
<dbReference type="Proteomes" id="UP000434172">
    <property type="component" value="Unassembled WGS sequence"/>
</dbReference>
<evidence type="ECO:0000313" key="3">
    <source>
        <dbReference type="Proteomes" id="UP000434172"/>
    </source>
</evidence>
<keyword evidence="3" id="KW-1185">Reference proteome</keyword>
<feature type="compositionally biased region" description="Basic and acidic residues" evidence="1">
    <location>
        <begin position="1"/>
        <end position="13"/>
    </location>
</feature>
<comment type="caution">
    <text evidence="2">The sequence shown here is derived from an EMBL/GenBank/DDBJ whole genome shotgun (WGS) entry which is preliminary data.</text>
</comment>
<feature type="region of interest" description="Disordered" evidence="1">
    <location>
        <begin position="57"/>
        <end position="81"/>
    </location>
</feature>
<dbReference type="EMBL" id="WOWK01000005">
    <property type="protein sequence ID" value="KAF0331077.1"/>
    <property type="molecule type" value="Genomic_DNA"/>
</dbReference>
<organism evidence="2 3">
    <name type="scientific">Colletotrichum asianum</name>
    <dbReference type="NCBI Taxonomy" id="702518"/>
    <lineage>
        <taxon>Eukaryota</taxon>
        <taxon>Fungi</taxon>
        <taxon>Dikarya</taxon>
        <taxon>Ascomycota</taxon>
        <taxon>Pezizomycotina</taxon>
        <taxon>Sordariomycetes</taxon>
        <taxon>Hypocreomycetidae</taxon>
        <taxon>Glomerellales</taxon>
        <taxon>Glomerellaceae</taxon>
        <taxon>Colletotrichum</taxon>
        <taxon>Colletotrichum gloeosporioides species complex</taxon>
    </lineage>
</organism>
<gene>
    <name evidence="2" type="ORF">GQ607_001947</name>
</gene>
<dbReference type="AlphaFoldDB" id="A0A8H3WS62"/>